<keyword evidence="1" id="KW-0969">Cilium</keyword>
<keyword evidence="1" id="KW-0966">Cell projection</keyword>
<organism evidence="1">
    <name type="scientific">Agromyces sp. G08B096</name>
    <dbReference type="NCBI Taxonomy" id="3156399"/>
    <lineage>
        <taxon>Bacteria</taxon>
        <taxon>Bacillati</taxon>
        <taxon>Actinomycetota</taxon>
        <taxon>Actinomycetes</taxon>
        <taxon>Micrococcales</taxon>
        <taxon>Microbacteriaceae</taxon>
        <taxon>Agromyces</taxon>
    </lineage>
</organism>
<name>A0AAU7W7U4_9MICO</name>
<protein>
    <submittedName>
        <fullName evidence="1">Flagellar export protein FliJ</fullName>
    </submittedName>
</protein>
<dbReference type="InterPro" id="IPR053716">
    <property type="entry name" value="Flag_assembly_chemotaxis_eff"/>
</dbReference>
<keyword evidence="1" id="KW-0282">Flagellum</keyword>
<sequence>MTRGFRLDALLRVRRVQEEQARSVLAGRNARLRDSDALRTRALHELAAFGEPGTDLDTLRAVAAGRASIEARLGELRMLRAAQAAEAEEARAAHEAADRRVRALERLETAHLTAAAAEDLRAEQLRLDELGSARAARREGA</sequence>
<evidence type="ECO:0000313" key="1">
    <source>
        <dbReference type="EMBL" id="XBX82536.1"/>
    </source>
</evidence>
<accession>A0AAU7W7U4</accession>
<gene>
    <name evidence="1" type="ORF">ABIQ69_01095</name>
</gene>
<dbReference type="AlphaFoldDB" id="A0AAU7W7U4"/>
<proteinExistence type="predicted"/>
<dbReference type="Gene3D" id="1.10.287.1700">
    <property type="match status" value="1"/>
</dbReference>
<dbReference type="RefSeq" id="WP_350348553.1">
    <property type="nucleotide sequence ID" value="NZ_CP158374.1"/>
</dbReference>
<dbReference type="EMBL" id="CP158374">
    <property type="protein sequence ID" value="XBX82536.1"/>
    <property type="molecule type" value="Genomic_DNA"/>
</dbReference>
<reference evidence="1" key="1">
    <citation type="submission" date="2024-05" db="EMBL/GenBank/DDBJ databases">
        <authorList>
            <person name="Yu L."/>
        </authorList>
    </citation>
    <scope>NUCLEOTIDE SEQUENCE</scope>
    <source>
        <strain evidence="1">G08B096</strain>
    </source>
</reference>